<dbReference type="EMBL" id="AVOT02022755">
    <property type="protein sequence ID" value="MBW0512363.1"/>
    <property type="molecule type" value="Genomic_DNA"/>
</dbReference>
<accession>A0A9Q3HP01</accession>
<protein>
    <submittedName>
        <fullName evidence="1">Uncharacterized protein</fullName>
    </submittedName>
</protein>
<keyword evidence="2" id="KW-1185">Reference proteome</keyword>
<name>A0A9Q3HP01_9BASI</name>
<reference evidence="1" key="1">
    <citation type="submission" date="2021-03" db="EMBL/GenBank/DDBJ databases">
        <title>Draft genome sequence of rust myrtle Austropuccinia psidii MF-1, a brazilian biotype.</title>
        <authorList>
            <person name="Quecine M.C."/>
            <person name="Pachon D.M.R."/>
            <person name="Bonatelli M.L."/>
            <person name="Correr F.H."/>
            <person name="Franceschini L.M."/>
            <person name="Leite T.F."/>
            <person name="Margarido G.R.A."/>
            <person name="Almeida C.A."/>
            <person name="Ferrarezi J.A."/>
            <person name="Labate C.A."/>
        </authorList>
    </citation>
    <scope>NUCLEOTIDE SEQUENCE</scope>
    <source>
        <strain evidence="1">MF-1</strain>
    </source>
</reference>
<evidence type="ECO:0000313" key="2">
    <source>
        <dbReference type="Proteomes" id="UP000765509"/>
    </source>
</evidence>
<sequence>MKDASSKPNFVLDSGAITNMLSNTHFIPNLATNLISTSTFLKAKHAICSPKEEDFEIINQNGNQVVSGSPLSTGNIILHKHLQSAFSTTEIPNSIVILHKASSHPSPEYFKKMYPAKQLPNLQCVTCSTCKVTKTPFKGTFPEDTRKLHYLHIDLYGPISPFPNGTDIFSRSSSTIQKTPETPSLEPVMLSPALDPVEPDPPFSNSKDLVVATPNFPVHKGYSWIPEHKINSPQEIFGNVGDPKNIINNLRCPKHHANLSKHLSLEPKTYIHAIEIPEREE</sequence>
<dbReference type="Proteomes" id="UP000765509">
    <property type="component" value="Unassembled WGS sequence"/>
</dbReference>
<comment type="caution">
    <text evidence="1">The sequence shown here is derived from an EMBL/GenBank/DDBJ whole genome shotgun (WGS) entry which is preliminary data.</text>
</comment>
<gene>
    <name evidence="1" type="ORF">O181_052078</name>
</gene>
<organism evidence="1 2">
    <name type="scientific">Austropuccinia psidii MF-1</name>
    <dbReference type="NCBI Taxonomy" id="1389203"/>
    <lineage>
        <taxon>Eukaryota</taxon>
        <taxon>Fungi</taxon>
        <taxon>Dikarya</taxon>
        <taxon>Basidiomycota</taxon>
        <taxon>Pucciniomycotina</taxon>
        <taxon>Pucciniomycetes</taxon>
        <taxon>Pucciniales</taxon>
        <taxon>Sphaerophragmiaceae</taxon>
        <taxon>Austropuccinia</taxon>
    </lineage>
</organism>
<dbReference type="AlphaFoldDB" id="A0A9Q3HP01"/>
<proteinExistence type="predicted"/>
<evidence type="ECO:0000313" key="1">
    <source>
        <dbReference type="EMBL" id="MBW0512363.1"/>
    </source>
</evidence>
<dbReference type="OrthoDB" id="7691805at2759"/>